<dbReference type="Pfam" id="PF13462">
    <property type="entry name" value="Thioredoxin_4"/>
    <property type="match status" value="1"/>
</dbReference>
<protein>
    <submittedName>
        <fullName evidence="8">Protein-disulfide isomerase</fullName>
    </submittedName>
</protein>
<comment type="caution">
    <text evidence="8">The sequence shown here is derived from an EMBL/GenBank/DDBJ whole genome shotgun (WGS) entry which is preliminary data.</text>
</comment>
<keyword evidence="6" id="KW-0812">Transmembrane</keyword>
<keyword evidence="8" id="KW-0413">Isomerase</keyword>
<sequence length="239" mass="26059">MSKTKERRRPYRKRDNSLWWIVGIAVGATALLIVLSNISAGRLGDIIVPETILTDQELGADRNVRGSADAPVELVEFSDFRCPACMDANSVLSSYISQLVDEGTARFVHKHMLVIDRENTSLNAAEAAECAADQGYYWAFHDMLFANQPAQGTKWSRDAMKQYAKALGLDTGAFNQCMDSQKYREKVLADSAEGYGTPGITGTPSFLVNGTLLRLQRSYLEVVDAVQAAAGLSTGQAGQ</sequence>
<keyword evidence="2" id="KW-0732">Signal</keyword>
<dbReference type="Proteomes" id="UP001519289">
    <property type="component" value="Unassembled WGS sequence"/>
</dbReference>
<reference evidence="8 9" key="1">
    <citation type="submission" date="2021-03" db="EMBL/GenBank/DDBJ databases">
        <title>Genomic Encyclopedia of Type Strains, Phase IV (KMG-IV): sequencing the most valuable type-strain genomes for metagenomic binning, comparative biology and taxonomic classification.</title>
        <authorList>
            <person name="Goeker M."/>
        </authorList>
    </citation>
    <scope>NUCLEOTIDE SEQUENCE [LARGE SCALE GENOMIC DNA]</scope>
    <source>
        <strain evidence="8 9">DSM 27138</strain>
    </source>
</reference>
<dbReference type="RefSeq" id="WP_209467087.1">
    <property type="nucleotide sequence ID" value="NZ_JAGGLG010000020.1"/>
</dbReference>
<dbReference type="InterPro" id="IPR013766">
    <property type="entry name" value="Thioredoxin_domain"/>
</dbReference>
<proteinExistence type="inferred from homology"/>
<dbReference type="Gene3D" id="3.40.30.10">
    <property type="entry name" value="Glutaredoxin"/>
    <property type="match status" value="1"/>
</dbReference>
<dbReference type="PROSITE" id="PS51352">
    <property type="entry name" value="THIOREDOXIN_2"/>
    <property type="match status" value="1"/>
</dbReference>
<comment type="similarity">
    <text evidence="1">Belongs to the thioredoxin family. DsbA subfamily.</text>
</comment>
<keyword evidence="4" id="KW-1015">Disulfide bond</keyword>
<evidence type="ECO:0000256" key="2">
    <source>
        <dbReference type="ARBA" id="ARBA00022729"/>
    </source>
</evidence>
<keyword evidence="3" id="KW-0560">Oxidoreductase</keyword>
<keyword evidence="6" id="KW-0472">Membrane</keyword>
<organism evidence="8 9">
    <name type="scientific">Symbiobacterium terraclitae</name>
    <dbReference type="NCBI Taxonomy" id="557451"/>
    <lineage>
        <taxon>Bacteria</taxon>
        <taxon>Bacillati</taxon>
        <taxon>Bacillota</taxon>
        <taxon>Clostridia</taxon>
        <taxon>Eubacteriales</taxon>
        <taxon>Symbiobacteriaceae</taxon>
        <taxon>Symbiobacterium</taxon>
    </lineage>
</organism>
<evidence type="ECO:0000313" key="8">
    <source>
        <dbReference type="EMBL" id="MBP2018964.1"/>
    </source>
</evidence>
<evidence type="ECO:0000256" key="5">
    <source>
        <dbReference type="ARBA" id="ARBA00023284"/>
    </source>
</evidence>
<keyword evidence="5" id="KW-0676">Redox-active center</keyword>
<evidence type="ECO:0000256" key="1">
    <source>
        <dbReference type="ARBA" id="ARBA00005791"/>
    </source>
</evidence>
<evidence type="ECO:0000259" key="7">
    <source>
        <dbReference type="PROSITE" id="PS51352"/>
    </source>
</evidence>
<dbReference type="PANTHER" id="PTHR13887:SF14">
    <property type="entry name" value="DISULFIDE BOND FORMATION PROTEIN D"/>
    <property type="match status" value="1"/>
</dbReference>
<evidence type="ECO:0000256" key="6">
    <source>
        <dbReference type="SAM" id="Phobius"/>
    </source>
</evidence>
<dbReference type="SUPFAM" id="SSF52833">
    <property type="entry name" value="Thioredoxin-like"/>
    <property type="match status" value="1"/>
</dbReference>
<accession>A0ABS4JWX1</accession>
<evidence type="ECO:0000313" key="9">
    <source>
        <dbReference type="Proteomes" id="UP001519289"/>
    </source>
</evidence>
<dbReference type="InterPro" id="IPR012336">
    <property type="entry name" value="Thioredoxin-like_fold"/>
</dbReference>
<dbReference type="InterPro" id="IPR036249">
    <property type="entry name" value="Thioredoxin-like_sf"/>
</dbReference>
<feature type="domain" description="Thioredoxin" evidence="7">
    <location>
        <begin position="24"/>
        <end position="231"/>
    </location>
</feature>
<feature type="transmembrane region" description="Helical" evidence="6">
    <location>
        <begin position="20"/>
        <end position="40"/>
    </location>
</feature>
<name>A0ABS4JWX1_9FIRM</name>
<dbReference type="GO" id="GO:0016853">
    <property type="term" value="F:isomerase activity"/>
    <property type="evidence" value="ECO:0007669"/>
    <property type="project" value="UniProtKB-KW"/>
</dbReference>
<dbReference type="PANTHER" id="PTHR13887">
    <property type="entry name" value="GLUTATHIONE S-TRANSFERASE KAPPA"/>
    <property type="match status" value="1"/>
</dbReference>
<keyword evidence="9" id="KW-1185">Reference proteome</keyword>
<evidence type="ECO:0000256" key="3">
    <source>
        <dbReference type="ARBA" id="ARBA00023002"/>
    </source>
</evidence>
<dbReference type="EMBL" id="JAGGLG010000020">
    <property type="protein sequence ID" value="MBP2018964.1"/>
    <property type="molecule type" value="Genomic_DNA"/>
</dbReference>
<keyword evidence="6" id="KW-1133">Transmembrane helix</keyword>
<gene>
    <name evidence="8" type="ORF">J2Z79_002380</name>
</gene>
<evidence type="ECO:0000256" key="4">
    <source>
        <dbReference type="ARBA" id="ARBA00023157"/>
    </source>
</evidence>